<dbReference type="HOGENOM" id="CLU_990446_0_0_1"/>
<gene>
    <name evidence="2" type="ORF">PICST_89339</name>
</gene>
<keyword evidence="1" id="KW-0732">Signal</keyword>
<dbReference type="EMBL" id="CP000498">
    <property type="protein sequence ID" value="ABN66194.1"/>
    <property type="molecule type" value="Genomic_DNA"/>
</dbReference>
<dbReference type="KEGG" id="pic:PICST_89339"/>
<keyword evidence="3" id="KW-1185">Reference proteome</keyword>
<feature type="chain" id="PRO_5002655571" evidence="1">
    <location>
        <begin position="19"/>
        <end position="283"/>
    </location>
</feature>
<dbReference type="OMA" id="ADSEDIY"/>
<dbReference type="RefSeq" id="XP_001384223.1">
    <property type="nucleotide sequence ID" value="XM_001384186.1"/>
</dbReference>
<protein>
    <submittedName>
        <fullName evidence="2">Uncharacterized protein</fullName>
    </submittedName>
</protein>
<dbReference type="OrthoDB" id="4093337at2759"/>
<reference evidence="2 3" key="1">
    <citation type="journal article" date="2007" name="Nat. Biotechnol.">
        <title>Genome sequence of the lignocellulose-bioconverting and xylose-fermenting yeast Pichia stipitis.</title>
        <authorList>
            <person name="Jeffries T.W."/>
            <person name="Grigoriev I.V."/>
            <person name="Grimwood J."/>
            <person name="Laplaza J.M."/>
            <person name="Aerts A."/>
            <person name="Salamov A."/>
            <person name="Schmutz J."/>
            <person name="Lindquist E."/>
            <person name="Dehal P."/>
            <person name="Shapiro H."/>
            <person name="Jin Y.S."/>
            <person name="Passoth V."/>
            <person name="Richardson P.M."/>
        </authorList>
    </citation>
    <scope>NUCLEOTIDE SEQUENCE [LARGE SCALE GENOMIC DNA]</scope>
    <source>
        <strain evidence="3">ATCC 58785 / CBS 6054 / NBRC 10063 / NRRL Y-11545</strain>
    </source>
</reference>
<dbReference type="Proteomes" id="UP000002258">
    <property type="component" value="Chromosome 4"/>
</dbReference>
<accession>A3LU74</accession>
<name>A3LU74_PICST</name>
<evidence type="ECO:0000313" key="3">
    <source>
        <dbReference type="Proteomes" id="UP000002258"/>
    </source>
</evidence>
<evidence type="ECO:0000256" key="1">
    <source>
        <dbReference type="SAM" id="SignalP"/>
    </source>
</evidence>
<feature type="signal peptide" evidence="1">
    <location>
        <begin position="1"/>
        <end position="18"/>
    </location>
</feature>
<sequence length="283" mass="30635">MKLLYTLISLFLITFSVASPLGPELDAVLAAREEPDLSELIDFVNNLNNEKKGTTLSKRSTENVALTQAFTALNKSGQGVAIVKTFATNPATQSTTIDAINSYLQHEDLTTLLVALDESNLAVDVVMQAFIDNKFLPGLWTIITTLWDNGTIHFKRGLLDSIGNIIGGIFDSAQQAIIDSIVSLVAQVADPGSICISLEKSGLGVSVIRSAVEDSDMQSFTIKLVTTIIDDKTITLDSLTTALKGSSLISNTFNKIIGNSTYRKIIFVWIVNKLVGLISWFFG</sequence>
<dbReference type="STRING" id="322104.A3LU74"/>
<dbReference type="AlphaFoldDB" id="A3LU74"/>
<proteinExistence type="predicted"/>
<dbReference type="InParanoid" id="A3LU74"/>
<dbReference type="GeneID" id="4838857"/>
<dbReference type="eggNOG" id="ENOG502RQ18">
    <property type="taxonomic scope" value="Eukaryota"/>
</dbReference>
<evidence type="ECO:0000313" key="2">
    <source>
        <dbReference type="EMBL" id="ABN66194.1"/>
    </source>
</evidence>
<organism evidence="2 3">
    <name type="scientific">Scheffersomyces stipitis (strain ATCC 58785 / CBS 6054 / NBRC 10063 / NRRL Y-11545)</name>
    <name type="common">Yeast</name>
    <name type="synonym">Pichia stipitis</name>
    <dbReference type="NCBI Taxonomy" id="322104"/>
    <lineage>
        <taxon>Eukaryota</taxon>
        <taxon>Fungi</taxon>
        <taxon>Dikarya</taxon>
        <taxon>Ascomycota</taxon>
        <taxon>Saccharomycotina</taxon>
        <taxon>Pichiomycetes</taxon>
        <taxon>Debaryomycetaceae</taxon>
        <taxon>Scheffersomyces</taxon>
    </lineage>
</organism>